<dbReference type="InterPro" id="IPR003961">
    <property type="entry name" value="FN3_dom"/>
</dbReference>
<proteinExistence type="predicted"/>
<evidence type="ECO:0000313" key="2">
    <source>
        <dbReference type="EMBL" id="CAH2071142.1"/>
    </source>
</evidence>
<evidence type="ECO:0000259" key="1">
    <source>
        <dbReference type="PROSITE" id="PS50853"/>
    </source>
</evidence>
<dbReference type="PROSITE" id="PS50853">
    <property type="entry name" value="FN3"/>
    <property type="match status" value="1"/>
</dbReference>
<dbReference type="EMBL" id="OW152818">
    <property type="protein sequence ID" value="CAH2071142.1"/>
    <property type="molecule type" value="Genomic_DNA"/>
</dbReference>
<accession>A0ABN8J1Y9</accession>
<dbReference type="InterPro" id="IPR013783">
    <property type="entry name" value="Ig-like_fold"/>
</dbReference>
<dbReference type="Gene3D" id="3.80.10.10">
    <property type="entry name" value="Ribonuclease Inhibitor"/>
    <property type="match status" value="1"/>
</dbReference>
<dbReference type="SUPFAM" id="SSF49265">
    <property type="entry name" value="Fibronectin type III"/>
    <property type="match status" value="1"/>
</dbReference>
<gene>
    <name evidence="2" type="ORF">IPOD504_LOCUS15000</name>
</gene>
<sequence>MKILMGLETKTKSLFIEENPFTCNCESQDQWIWMQEHRKIVKKGLNNLFCEHPEELQGMLFIELTPQKLCDLPIVIRVAIQDIQTYSVIVSWQSRNHSGLSGYQVAYFGEQNPTSIRGKILNHTARSTRLNHLTPGTRYYICVIAIGNIGISTDSSIPDARIATPKENPSTSIFGDEHQLNHLRYAMNDSLTTKCTSWSKKRILQVDLGC</sequence>
<dbReference type="SUPFAM" id="SSF52058">
    <property type="entry name" value="L domain-like"/>
    <property type="match status" value="1"/>
</dbReference>
<feature type="domain" description="Fibronectin type-III" evidence="1">
    <location>
        <begin position="72"/>
        <end position="167"/>
    </location>
</feature>
<evidence type="ECO:0000313" key="3">
    <source>
        <dbReference type="Proteomes" id="UP000837857"/>
    </source>
</evidence>
<dbReference type="InterPro" id="IPR032675">
    <property type="entry name" value="LRR_dom_sf"/>
</dbReference>
<feature type="non-terminal residue" evidence="2">
    <location>
        <position position="210"/>
    </location>
</feature>
<dbReference type="Proteomes" id="UP000837857">
    <property type="component" value="Chromosome 6"/>
</dbReference>
<dbReference type="Gene3D" id="2.60.40.10">
    <property type="entry name" value="Immunoglobulins"/>
    <property type="match status" value="1"/>
</dbReference>
<name>A0ABN8J1Y9_9NEOP</name>
<protein>
    <recommendedName>
        <fullName evidence="1">Fibronectin type-III domain-containing protein</fullName>
    </recommendedName>
</protein>
<dbReference type="Pfam" id="PF00041">
    <property type="entry name" value="fn3"/>
    <property type="match status" value="1"/>
</dbReference>
<organism evidence="2 3">
    <name type="scientific">Iphiclides podalirius</name>
    <name type="common">scarce swallowtail</name>
    <dbReference type="NCBI Taxonomy" id="110791"/>
    <lineage>
        <taxon>Eukaryota</taxon>
        <taxon>Metazoa</taxon>
        <taxon>Ecdysozoa</taxon>
        <taxon>Arthropoda</taxon>
        <taxon>Hexapoda</taxon>
        <taxon>Insecta</taxon>
        <taxon>Pterygota</taxon>
        <taxon>Neoptera</taxon>
        <taxon>Endopterygota</taxon>
        <taxon>Lepidoptera</taxon>
        <taxon>Glossata</taxon>
        <taxon>Ditrysia</taxon>
        <taxon>Papilionoidea</taxon>
        <taxon>Papilionidae</taxon>
        <taxon>Papilioninae</taxon>
        <taxon>Iphiclides</taxon>
    </lineage>
</organism>
<dbReference type="SMART" id="SM00060">
    <property type="entry name" value="FN3"/>
    <property type="match status" value="1"/>
</dbReference>
<keyword evidence="3" id="KW-1185">Reference proteome</keyword>
<dbReference type="CDD" id="cd00063">
    <property type="entry name" value="FN3"/>
    <property type="match status" value="1"/>
</dbReference>
<dbReference type="InterPro" id="IPR036116">
    <property type="entry name" value="FN3_sf"/>
</dbReference>
<reference evidence="2" key="1">
    <citation type="submission" date="2022-03" db="EMBL/GenBank/DDBJ databases">
        <authorList>
            <person name="Martin H S."/>
        </authorList>
    </citation>
    <scope>NUCLEOTIDE SEQUENCE</scope>
</reference>